<reference evidence="2" key="1">
    <citation type="submission" date="2020-11" db="EMBL/GenBank/DDBJ databases">
        <authorList>
            <consortium name="DOE Joint Genome Institute"/>
            <person name="Ahrendt S."/>
            <person name="Riley R."/>
            <person name="Andreopoulos W."/>
            <person name="LaButti K."/>
            <person name="Pangilinan J."/>
            <person name="Ruiz-duenas F.J."/>
            <person name="Barrasa J.M."/>
            <person name="Sanchez-Garcia M."/>
            <person name="Camarero S."/>
            <person name="Miyauchi S."/>
            <person name="Serrano A."/>
            <person name="Linde D."/>
            <person name="Babiker R."/>
            <person name="Drula E."/>
            <person name="Ayuso-Fernandez I."/>
            <person name="Pacheco R."/>
            <person name="Padilla G."/>
            <person name="Ferreira P."/>
            <person name="Barriuso J."/>
            <person name="Kellner H."/>
            <person name="Castanera R."/>
            <person name="Alfaro M."/>
            <person name="Ramirez L."/>
            <person name="Pisabarro A.G."/>
            <person name="Kuo A."/>
            <person name="Tritt A."/>
            <person name="Lipzen A."/>
            <person name="He G."/>
            <person name="Yan M."/>
            <person name="Ng V."/>
            <person name="Cullen D."/>
            <person name="Martin F."/>
            <person name="Rosso M.-N."/>
            <person name="Henrissat B."/>
            <person name="Hibbett D."/>
            <person name="Martinez A.T."/>
            <person name="Grigoriev I.V."/>
        </authorList>
    </citation>
    <scope>NUCLEOTIDE SEQUENCE</scope>
    <source>
        <strain evidence="2">AH 44721</strain>
    </source>
</reference>
<proteinExistence type="predicted"/>
<organism evidence="2 3">
    <name type="scientific">Gymnopilus junonius</name>
    <name type="common">Spectacular rustgill mushroom</name>
    <name type="synonym">Gymnopilus spectabilis subsp. junonius</name>
    <dbReference type="NCBI Taxonomy" id="109634"/>
    <lineage>
        <taxon>Eukaryota</taxon>
        <taxon>Fungi</taxon>
        <taxon>Dikarya</taxon>
        <taxon>Basidiomycota</taxon>
        <taxon>Agaricomycotina</taxon>
        <taxon>Agaricomycetes</taxon>
        <taxon>Agaricomycetidae</taxon>
        <taxon>Agaricales</taxon>
        <taxon>Agaricineae</taxon>
        <taxon>Hymenogastraceae</taxon>
        <taxon>Gymnopilus</taxon>
    </lineage>
</organism>
<dbReference type="EMBL" id="JADNYJ010000147">
    <property type="protein sequence ID" value="KAF8879661.1"/>
    <property type="molecule type" value="Genomic_DNA"/>
</dbReference>
<dbReference type="Pfam" id="PF03625">
    <property type="entry name" value="DUF302"/>
    <property type="match status" value="1"/>
</dbReference>
<gene>
    <name evidence="2" type="ORF">CPB84DRAFT_1751602</name>
</gene>
<dbReference type="InterPro" id="IPR005180">
    <property type="entry name" value="DUF302"/>
</dbReference>
<dbReference type="Proteomes" id="UP000724874">
    <property type="component" value="Unassembled WGS sequence"/>
</dbReference>
<comment type="caution">
    <text evidence="2">The sequence shown here is derived from an EMBL/GenBank/DDBJ whole genome shotgun (WGS) entry which is preliminary data.</text>
</comment>
<evidence type="ECO:0000313" key="2">
    <source>
        <dbReference type="EMBL" id="KAF8879661.1"/>
    </source>
</evidence>
<accession>A0A9P5TIM6</accession>
<evidence type="ECO:0000313" key="3">
    <source>
        <dbReference type="Proteomes" id="UP000724874"/>
    </source>
</evidence>
<evidence type="ECO:0000259" key="1">
    <source>
        <dbReference type="Pfam" id="PF03625"/>
    </source>
</evidence>
<dbReference type="AlphaFoldDB" id="A0A9P5TIM6"/>
<dbReference type="CDD" id="cd14797">
    <property type="entry name" value="DUF302"/>
    <property type="match status" value="1"/>
</dbReference>
<dbReference type="SUPFAM" id="SSF103247">
    <property type="entry name" value="TT1751-like"/>
    <property type="match status" value="1"/>
</dbReference>
<protein>
    <recommendedName>
        <fullName evidence="1">DUF302 domain-containing protein</fullName>
    </recommendedName>
</protein>
<dbReference type="InterPro" id="IPR035923">
    <property type="entry name" value="TT1751-like_sf"/>
</dbReference>
<keyword evidence="3" id="KW-1185">Reference proteome</keyword>
<name>A0A9P5TIM6_GYMJU</name>
<feature type="domain" description="DUF302" evidence="1">
    <location>
        <begin position="83"/>
        <end position="134"/>
    </location>
</feature>
<dbReference type="OrthoDB" id="5190258at2759"/>
<sequence>MSKTIIPFTAKIVNFDTTLPFSEVISRLDVAINKAGSSDILGKLRTVKDQEEFMSVVNRATVGQDFLYFWEVPHNILLEFADGNDKRGIVVYTFGNPIFAQAIVKCNPFAAYSIPPRLLIVEKPEGTSVSYHLPSTVMSIRGKNDPNLQAELEALDQKVERLVVKITAI</sequence>
<dbReference type="Gene3D" id="3.30.310.70">
    <property type="entry name" value="TT1751-like domain"/>
    <property type="match status" value="1"/>
</dbReference>